<comment type="function">
    <text evidence="5">Plays an important role in regulating the size of autophagosomes during the formation process.</text>
</comment>
<sequence length="815" mass="94765">MWSVELQVFNVESPPTHIEKRVVNMDSLLFVGQKSRITMHFIFISQFLLFLIILCVSGEDFYRLLGISREADNKAIRRAFKKLALIKHPDKNPNDKNAQKEFVNIYRAYEVLMDEELRRKYDQYGEEGLSDNFRGNYQYQSWQFYKDNFGIYDEDKEIVTLSRSDFERTVSEPDEIWFINFYSTYCSHCHQLAPIWRKFAQEMEGVLRVGAVNCAEDPMLCHSQGVMGYPSLVIYPHRHFFRGERQLKQIVAFAMEYVIGVVLQLTDSDIDLFKIKKNGKYTHGWLLDFCEQWSNDCLSELNRKKLAANLHGLVNVAKVNCDESLELCTLFGRKSGVIYFHPNDKNKPSEAWTINSLNFKEIAATVLSYVPDLPYIDKMLEKIVEAQIRDRSFLIRFDSGEMENNIELKKLLAKVTTSEIEVYLADCSKTKDICENLKLTKFPKWVLFKKQGSYEIYHGKMETVHDIARFATESHSSPLVTLTPETYASAIDSGDEWLIDYYAPWCPPCLRLLGELRRLHNYVENIKIGTFNCDQHGDICKKANINAYPNILWRSGDRYSARTGYLDVSAIAEFIEDARNPIVVNLSPSDFDSLILDRKQDIVWLVDFYAPWCGPCNQLVPEYKKLARNMRMKEFIHFGMVDCDQHRHLCINLGIQSYPTIRLYSSGSNAIDYPSNWWRDHRSMEVWLRNYLPSKVIVMGNDFFAKVLNDDAPWLVDFFVTWCSHCIEFVPVFEHIAEILEGRVKFAKVDCGLWPNVCQNVGVTVYPTVRFYSGSRDNHIQIANGVHIESQNADTIIHQVEKELTKTDLLYKTEL</sequence>
<feature type="transmembrane region" description="Helical" evidence="7">
    <location>
        <begin position="37"/>
        <end position="56"/>
    </location>
</feature>
<comment type="subcellular location">
    <subcellularLocation>
        <location evidence="1">Endoplasmic reticulum membrane</location>
        <topology evidence="1">Single-pass type IV membrane protein</topology>
    </subcellularLocation>
</comment>
<dbReference type="EMBL" id="CMVM020000020">
    <property type="status" value="NOT_ANNOTATED_CDS"/>
    <property type="molecule type" value="Genomic_DNA"/>
</dbReference>
<evidence type="ECO:0000256" key="4">
    <source>
        <dbReference type="ARBA" id="ARBA00023006"/>
    </source>
</evidence>
<reference evidence="11" key="1">
    <citation type="submission" date="2013-10" db="EMBL/GenBank/DDBJ databases">
        <title>Genome sequencing of Onchocerca volvulus.</title>
        <authorList>
            <person name="Cotton J."/>
            <person name="Tsai J."/>
            <person name="Stanley E."/>
            <person name="Tracey A."/>
            <person name="Holroyd N."/>
            <person name="Lustigman S."/>
            <person name="Berriman M."/>
        </authorList>
    </citation>
    <scope>NUCLEOTIDE SEQUENCE</scope>
</reference>
<dbReference type="InterPro" id="IPR001623">
    <property type="entry name" value="DnaJ_domain"/>
</dbReference>
<organism evidence="10 11">
    <name type="scientific">Onchocerca volvulus</name>
    <dbReference type="NCBI Taxonomy" id="6282"/>
    <lineage>
        <taxon>Eukaryota</taxon>
        <taxon>Metazoa</taxon>
        <taxon>Ecdysozoa</taxon>
        <taxon>Nematoda</taxon>
        <taxon>Chromadorea</taxon>
        <taxon>Rhabditida</taxon>
        <taxon>Spirurina</taxon>
        <taxon>Spiruromorpha</taxon>
        <taxon>Filarioidea</taxon>
        <taxon>Onchocercidae</taxon>
        <taxon>Onchocerca</taxon>
    </lineage>
</organism>
<dbReference type="InterPro" id="IPR017937">
    <property type="entry name" value="Thioredoxin_CS"/>
</dbReference>
<dbReference type="GO" id="GO:0005788">
    <property type="term" value="C:endoplasmic reticulum lumen"/>
    <property type="evidence" value="ECO:0007669"/>
    <property type="project" value="TreeGrafter"/>
</dbReference>
<dbReference type="OMA" id="APTWRKF"/>
<evidence type="ECO:0000256" key="7">
    <source>
        <dbReference type="SAM" id="Phobius"/>
    </source>
</evidence>
<dbReference type="SMART" id="SM00271">
    <property type="entry name" value="DnaJ"/>
    <property type="match status" value="1"/>
</dbReference>
<keyword evidence="7" id="KW-0472">Membrane</keyword>
<dbReference type="InterPro" id="IPR013766">
    <property type="entry name" value="Thioredoxin_domain"/>
</dbReference>
<dbReference type="Gene3D" id="1.10.287.110">
    <property type="entry name" value="DnaJ domain"/>
    <property type="match status" value="1"/>
</dbReference>
<protein>
    <recommendedName>
        <fullName evidence="2">DnaJ homolog subfamily C member 10</fullName>
    </recommendedName>
    <alternativeName>
        <fullName evidence="3">DnaJ homolog subfamily C member 16</fullName>
    </alternativeName>
    <alternativeName>
        <fullName evidence="6">Endoplasmic reticulum DNA J domain-containing protein 8</fullName>
    </alternativeName>
</protein>
<reference evidence="10" key="2">
    <citation type="submission" date="2022-06" db="UniProtKB">
        <authorList>
            <consortium name="EnsemblMetazoa"/>
        </authorList>
    </citation>
    <scope>IDENTIFICATION</scope>
</reference>
<dbReference type="PANTHER" id="PTHR44340:SF1">
    <property type="entry name" value="DNAJ HOMOLOG SUBFAMILY C MEMBER 10"/>
    <property type="match status" value="1"/>
</dbReference>
<evidence type="ECO:0000256" key="1">
    <source>
        <dbReference type="ARBA" id="ARBA00004163"/>
    </source>
</evidence>
<dbReference type="GO" id="GO:0016671">
    <property type="term" value="F:oxidoreductase activity, acting on a sulfur group of donors, disulfide as acceptor"/>
    <property type="evidence" value="ECO:0007669"/>
    <property type="project" value="TreeGrafter"/>
</dbReference>
<dbReference type="PROSITE" id="PS51352">
    <property type="entry name" value="THIOREDOXIN_2"/>
    <property type="match status" value="3"/>
</dbReference>
<dbReference type="CDD" id="cd06257">
    <property type="entry name" value="DnaJ"/>
    <property type="match status" value="1"/>
</dbReference>
<evidence type="ECO:0000256" key="3">
    <source>
        <dbReference type="ARBA" id="ARBA00020921"/>
    </source>
</evidence>
<evidence type="ECO:0000256" key="2">
    <source>
        <dbReference type="ARBA" id="ARBA00020920"/>
    </source>
</evidence>
<dbReference type="EnsemblMetazoa" id="OVOC734.1">
    <property type="protein sequence ID" value="OVOC734.1"/>
    <property type="gene ID" value="WBGene00237543"/>
</dbReference>
<dbReference type="GO" id="GO:0051787">
    <property type="term" value="F:misfolded protein binding"/>
    <property type="evidence" value="ECO:0007669"/>
    <property type="project" value="TreeGrafter"/>
</dbReference>
<dbReference type="Proteomes" id="UP000024404">
    <property type="component" value="Unassembled WGS sequence"/>
</dbReference>
<feature type="domain" description="Thioredoxin" evidence="9">
    <location>
        <begin position="140"/>
        <end position="260"/>
    </location>
</feature>
<dbReference type="GO" id="GO:0006914">
    <property type="term" value="P:autophagy"/>
    <property type="evidence" value="ECO:0007669"/>
    <property type="project" value="UniProtKB-KW"/>
</dbReference>
<feature type="domain" description="J" evidence="8">
    <location>
        <begin position="60"/>
        <end position="125"/>
    </location>
</feature>
<dbReference type="GO" id="GO:0005789">
    <property type="term" value="C:endoplasmic reticulum membrane"/>
    <property type="evidence" value="ECO:0007669"/>
    <property type="project" value="UniProtKB-SubCell"/>
</dbReference>
<evidence type="ECO:0000259" key="8">
    <source>
        <dbReference type="PROSITE" id="PS50076"/>
    </source>
</evidence>
<keyword evidence="7" id="KW-0812">Transmembrane</keyword>
<dbReference type="PROSITE" id="PS50076">
    <property type="entry name" value="DNAJ_2"/>
    <property type="match status" value="1"/>
</dbReference>
<evidence type="ECO:0000256" key="5">
    <source>
        <dbReference type="ARBA" id="ARBA00035002"/>
    </source>
</evidence>
<dbReference type="PRINTS" id="PR00625">
    <property type="entry name" value="JDOMAIN"/>
</dbReference>
<dbReference type="Pfam" id="PF00085">
    <property type="entry name" value="Thioredoxin"/>
    <property type="match status" value="4"/>
</dbReference>
<keyword evidence="11" id="KW-1185">Reference proteome</keyword>
<evidence type="ECO:0000259" key="9">
    <source>
        <dbReference type="PROSITE" id="PS51352"/>
    </source>
</evidence>
<evidence type="ECO:0000313" key="11">
    <source>
        <dbReference type="Proteomes" id="UP000024404"/>
    </source>
</evidence>
<feature type="domain" description="Thioredoxin" evidence="9">
    <location>
        <begin position="471"/>
        <end position="580"/>
    </location>
</feature>
<dbReference type="SUPFAM" id="SSF52833">
    <property type="entry name" value="Thioredoxin-like"/>
    <property type="match status" value="6"/>
</dbReference>
<dbReference type="GO" id="GO:0015035">
    <property type="term" value="F:protein-disulfide reductase activity"/>
    <property type="evidence" value="ECO:0007669"/>
    <property type="project" value="TreeGrafter"/>
</dbReference>
<evidence type="ECO:0000313" key="10">
    <source>
        <dbReference type="EnsemblMetazoa" id="OVOC734.1"/>
    </source>
</evidence>
<dbReference type="InterPro" id="IPR036249">
    <property type="entry name" value="Thioredoxin-like_sf"/>
</dbReference>
<keyword evidence="7" id="KW-1133">Transmembrane helix</keyword>
<dbReference type="Pfam" id="PF00226">
    <property type="entry name" value="DnaJ"/>
    <property type="match status" value="1"/>
</dbReference>
<dbReference type="SUPFAM" id="SSF46565">
    <property type="entry name" value="Chaperone J-domain"/>
    <property type="match status" value="1"/>
</dbReference>
<accession>A0A8R1TYS7</accession>
<dbReference type="AlphaFoldDB" id="A0A8R1TYS7"/>
<evidence type="ECO:0000256" key="6">
    <source>
        <dbReference type="ARBA" id="ARBA00035043"/>
    </source>
</evidence>
<dbReference type="PROSITE" id="PS00194">
    <property type="entry name" value="THIOREDOXIN_1"/>
    <property type="match status" value="1"/>
</dbReference>
<feature type="domain" description="Thioredoxin" evidence="9">
    <location>
        <begin position="664"/>
        <end position="806"/>
    </location>
</feature>
<keyword evidence="4" id="KW-0072">Autophagy</keyword>
<dbReference type="InterPro" id="IPR036869">
    <property type="entry name" value="J_dom_sf"/>
</dbReference>
<dbReference type="PROSITE" id="PS00636">
    <property type="entry name" value="DNAJ_1"/>
    <property type="match status" value="1"/>
</dbReference>
<proteinExistence type="predicted"/>
<dbReference type="PANTHER" id="PTHR44340">
    <property type="entry name" value="DNAJ HOMOLOG SUBFAMILY C MEMBER 10"/>
    <property type="match status" value="1"/>
</dbReference>
<dbReference type="PRINTS" id="PR00421">
    <property type="entry name" value="THIOREDOXIN"/>
</dbReference>
<dbReference type="GO" id="GO:0036498">
    <property type="term" value="P:IRE1-mediated unfolded protein response"/>
    <property type="evidence" value="ECO:0007669"/>
    <property type="project" value="TreeGrafter"/>
</dbReference>
<name>A0A8R1TYS7_ONCVO</name>
<dbReference type="Gene3D" id="3.40.30.10">
    <property type="entry name" value="Glutaredoxin"/>
    <property type="match status" value="6"/>
</dbReference>
<dbReference type="InterPro" id="IPR018253">
    <property type="entry name" value="DnaJ_domain_CS"/>
</dbReference>
<dbReference type="InterPro" id="IPR052460">
    <property type="entry name" value="ER_disulfide_reductase"/>
</dbReference>